<dbReference type="KEGG" id="pais:PFX98_20045"/>
<dbReference type="EMBL" id="CP116346">
    <property type="protein sequence ID" value="WIT11169.1"/>
    <property type="molecule type" value="Genomic_DNA"/>
</dbReference>
<name>A0AA95NBT1_9BURK</name>
<feature type="signal peptide" evidence="6">
    <location>
        <begin position="1"/>
        <end position="23"/>
    </location>
</feature>
<protein>
    <submittedName>
        <fullName evidence="7">MipA/OmpV family protein</fullName>
    </submittedName>
</protein>
<keyword evidence="8" id="KW-1185">Reference proteome</keyword>
<evidence type="ECO:0000313" key="7">
    <source>
        <dbReference type="EMBL" id="WIT11169.1"/>
    </source>
</evidence>
<dbReference type="InterPro" id="IPR010583">
    <property type="entry name" value="MipA"/>
</dbReference>
<dbReference type="PANTHER" id="PTHR38776">
    <property type="entry name" value="MLTA-INTERACTING PROTEIN-RELATED"/>
    <property type="match status" value="1"/>
</dbReference>
<sequence>MRVTPAALTLGAMLLLGAGPAAAQTLPADEEDFRYLLGLGLRAGPDYWGSEQRSLSLKPLWALRWGRWRISTSGAGGLMGFGNEAVGPGPGASRELFRSSTLRVGFGLRFDSGRNSDAVSSTAGLPDVQRTLRGRLYASYALAPPWQLSGALSQDLLGKRGGAVATIDLTRRLYRSPMAELNAFVSASAGDRRHMLSYFGVPADSPAAQRYGRAYEPGAGLRDATLGANYTRAFGSHWVGYAGASLSTLLGPAADSPLDQRRSAFGWSLGLAYRN</sequence>
<keyword evidence="5" id="KW-0998">Cell outer membrane</keyword>
<keyword evidence="3 6" id="KW-0732">Signal</keyword>
<evidence type="ECO:0000256" key="3">
    <source>
        <dbReference type="ARBA" id="ARBA00022729"/>
    </source>
</evidence>
<dbReference type="AlphaFoldDB" id="A0AA95NBT1"/>
<proteinExistence type="inferred from homology"/>
<evidence type="ECO:0000313" key="8">
    <source>
        <dbReference type="Proteomes" id="UP001177769"/>
    </source>
</evidence>
<dbReference type="RefSeq" id="WP_285232248.1">
    <property type="nucleotide sequence ID" value="NZ_CP116346.1"/>
</dbReference>
<dbReference type="Proteomes" id="UP001177769">
    <property type="component" value="Chromosome"/>
</dbReference>
<dbReference type="Pfam" id="PF06629">
    <property type="entry name" value="MipA"/>
    <property type="match status" value="1"/>
</dbReference>
<dbReference type="PANTHER" id="PTHR38776:SF1">
    <property type="entry name" value="MLTA-INTERACTING PROTEIN-RELATED"/>
    <property type="match status" value="1"/>
</dbReference>
<evidence type="ECO:0000256" key="1">
    <source>
        <dbReference type="ARBA" id="ARBA00004442"/>
    </source>
</evidence>
<evidence type="ECO:0000256" key="5">
    <source>
        <dbReference type="ARBA" id="ARBA00023237"/>
    </source>
</evidence>
<dbReference type="GO" id="GO:0009279">
    <property type="term" value="C:cell outer membrane"/>
    <property type="evidence" value="ECO:0007669"/>
    <property type="project" value="UniProtKB-SubCell"/>
</dbReference>
<feature type="chain" id="PRO_5041690286" evidence="6">
    <location>
        <begin position="24"/>
        <end position="275"/>
    </location>
</feature>
<evidence type="ECO:0000256" key="2">
    <source>
        <dbReference type="ARBA" id="ARBA00005722"/>
    </source>
</evidence>
<keyword evidence="4" id="KW-0472">Membrane</keyword>
<reference evidence="7" key="1">
    <citation type="submission" date="2023-01" db="EMBL/GenBank/DDBJ databases">
        <title>Whole genome sequence of Paucibacter sp. S2-9 isolated from pond sediment.</title>
        <authorList>
            <person name="Jung J.Y."/>
        </authorList>
    </citation>
    <scope>NUCLEOTIDE SEQUENCE</scope>
    <source>
        <strain evidence="7">S2-9</strain>
    </source>
</reference>
<evidence type="ECO:0000256" key="6">
    <source>
        <dbReference type="SAM" id="SignalP"/>
    </source>
</evidence>
<gene>
    <name evidence="7" type="ORF">PFX98_20045</name>
</gene>
<evidence type="ECO:0000256" key="4">
    <source>
        <dbReference type="ARBA" id="ARBA00023136"/>
    </source>
</evidence>
<comment type="subcellular location">
    <subcellularLocation>
        <location evidence="1">Cell outer membrane</location>
    </subcellularLocation>
</comment>
<organism evidence="7 8">
    <name type="scientific">Paucibacter sediminis</name>
    <dbReference type="NCBI Taxonomy" id="3019553"/>
    <lineage>
        <taxon>Bacteria</taxon>
        <taxon>Pseudomonadati</taxon>
        <taxon>Pseudomonadota</taxon>
        <taxon>Betaproteobacteria</taxon>
        <taxon>Burkholderiales</taxon>
        <taxon>Sphaerotilaceae</taxon>
        <taxon>Roseateles</taxon>
    </lineage>
</organism>
<comment type="similarity">
    <text evidence="2">Belongs to the MipA/OmpV family.</text>
</comment>
<accession>A0AA95NBT1</accession>